<dbReference type="AlphaFoldDB" id="A0A9E7KP81"/>
<gene>
    <name evidence="6" type="ORF">MUK42_16065</name>
</gene>
<dbReference type="GO" id="GO:0015020">
    <property type="term" value="F:glucuronosyltransferase activity"/>
    <property type="evidence" value="ECO:0007669"/>
    <property type="project" value="InterPro"/>
</dbReference>
<evidence type="ECO:0000256" key="4">
    <source>
        <dbReference type="ARBA" id="ARBA00023136"/>
    </source>
</evidence>
<dbReference type="InterPro" id="IPR044610">
    <property type="entry name" value="GLCAT14A/B/C"/>
</dbReference>
<keyword evidence="5" id="KW-0325">Glycoprotein</keyword>
<keyword evidence="2" id="KW-0328">Glycosyltransferase</keyword>
<keyword evidence="4" id="KW-0472">Membrane</keyword>
<sequence>MSGSPTGVCTRLHRLTLPRCFFSPSRSRRRRPTVHRRNQSLGYAPVFAFRISGTGGEHRKILRLLTALYHPRNRYLLHLDAGSHRCCGNSAVAATLHAAAALPKTSPDWDWFINLSASDYPAIAQDDLPHAFTSLPRDLNFTDHRSDLGPNESGD</sequence>
<dbReference type="InterPro" id="IPR003406">
    <property type="entry name" value="Glyco_trans_14"/>
</dbReference>
<accession>A0A9E7KP81</accession>
<evidence type="ECO:0000313" key="7">
    <source>
        <dbReference type="Proteomes" id="UP001055439"/>
    </source>
</evidence>
<keyword evidence="3" id="KW-0808">Transferase</keyword>
<name>A0A9E7KP81_9LILI</name>
<comment type="subcellular location">
    <subcellularLocation>
        <location evidence="1">Membrane</location>
        <topology evidence="1">Single-pass type II membrane protein</topology>
    </subcellularLocation>
</comment>
<dbReference type="OrthoDB" id="773653at2759"/>
<dbReference type="PANTHER" id="PTHR45719:SF11">
    <property type="entry name" value="OS01G0121800 PROTEIN"/>
    <property type="match status" value="1"/>
</dbReference>
<dbReference type="Pfam" id="PF02485">
    <property type="entry name" value="Branch"/>
    <property type="match status" value="1"/>
</dbReference>
<keyword evidence="7" id="KW-1185">Reference proteome</keyword>
<evidence type="ECO:0000256" key="5">
    <source>
        <dbReference type="ARBA" id="ARBA00023180"/>
    </source>
</evidence>
<evidence type="ECO:0000256" key="3">
    <source>
        <dbReference type="ARBA" id="ARBA00022679"/>
    </source>
</evidence>
<dbReference type="EMBL" id="CP097510">
    <property type="protein sequence ID" value="URE24486.1"/>
    <property type="molecule type" value="Genomic_DNA"/>
</dbReference>
<protein>
    <submittedName>
        <fullName evidence="6">Core-2/I-Branching enzyme</fullName>
    </submittedName>
</protein>
<organism evidence="6 7">
    <name type="scientific">Musa troglodytarum</name>
    <name type="common">fe'i banana</name>
    <dbReference type="NCBI Taxonomy" id="320322"/>
    <lineage>
        <taxon>Eukaryota</taxon>
        <taxon>Viridiplantae</taxon>
        <taxon>Streptophyta</taxon>
        <taxon>Embryophyta</taxon>
        <taxon>Tracheophyta</taxon>
        <taxon>Spermatophyta</taxon>
        <taxon>Magnoliopsida</taxon>
        <taxon>Liliopsida</taxon>
        <taxon>Zingiberales</taxon>
        <taxon>Musaceae</taxon>
        <taxon>Musa</taxon>
    </lineage>
</organism>
<dbReference type="Proteomes" id="UP001055439">
    <property type="component" value="Chromosome 8"/>
</dbReference>
<evidence type="ECO:0000256" key="2">
    <source>
        <dbReference type="ARBA" id="ARBA00022676"/>
    </source>
</evidence>
<proteinExistence type="predicted"/>
<reference evidence="6" key="1">
    <citation type="submission" date="2022-05" db="EMBL/GenBank/DDBJ databases">
        <title>The Musa troglodytarum L. genome provides insights into the mechanism of non-climacteric behaviour and enrichment of carotenoids.</title>
        <authorList>
            <person name="Wang J."/>
        </authorList>
    </citation>
    <scope>NUCLEOTIDE SEQUENCE</scope>
    <source>
        <tissue evidence="6">Leaf</tissue>
    </source>
</reference>
<dbReference type="GO" id="GO:0016020">
    <property type="term" value="C:membrane"/>
    <property type="evidence" value="ECO:0007669"/>
    <property type="project" value="UniProtKB-SubCell"/>
</dbReference>
<dbReference type="PANTHER" id="PTHR45719">
    <property type="entry name" value="GLYCOSYLTRANSFERASE"/>
    <property type="match status" value="1"/>
</dbReference>
<evidence type="ECO:0000256" key="1">
    <source>
        <dbReference type="ARBA" id="ARBA00004606"/>
    </source>
</evidence>
<evidence type="ECO:0000313" key="6">
    <source>
        <dbReference type="EMBL" id="URE24486.1"/>
    </source>
</evidence>